<evidence type="ECO:0008006" key="5">
    <source>
        <dbReference type="Google" id="ProtNLM"/>
    </source>
</evidence>
<dbReference type="PANTHER" id="PTHR43157:SF31">
    <property type="entry name" value="PHOSPHATIDYLINOSITOL-GLYCAN BIOSYNTHESIS CLASS F PROTEIN"/>
    <property type="match status" value="1"/>
</dbReference>
<accession>A0ABR4GBI2</accession>
<evidence type="ECO:0000313" key="4">
    <source>
        <dbReference type="Proteomes" id="UP001610563"/>
    </source>
</evidence>
<dbReference type="Proteomes" id="UP001610563">
    <property type="component" value="Unassembled WGS sequence"/>
</dbReference>
<dbReference type="Gene3D" id="3.40.50.720">
    <property type="entry name" value="NAD(P)-binding Rossmann-like Domain"/>
    <property type="match status" value="1"/>
</dbReference>
<comment type="caution">
    <text evidence="3">The sequence shown here is derived from an EMBL/GenBank/DDBJ whole genome shotgun (WGS) entry which is preliminary data.</text>
</comment>
<reference evidence="3 4" key="1">
    <citation type="submission" date="2024-07" db="EMBL/GenBank/DDBJ databases">
        <title>Section-level genome sequencing and comparative genomics of Aspergillus sections Usti and Cavernicolus.</title>
        <authorList>
            <consortium name="Lawrence Berkeley National Laboratory"/>
            <person name="Nybo J.L."/>
            <person name="Vesth T.C."/>
            <person name="Theobald S."/>
            <person name="Frisvad J.C."/>
            <person name="Larsen T.O."/>
            <person name="Kjaerboelling I."/>
            <person name="Rothschild-Mancinelli K."/>
            <person name="Lyhne E.K."/>
            <person name="Kogle M.E."/>
            <person name="Barry K."/>
            <person name="Clum A."/>
            <person name="Na H."/>
            <person name="Ledsgaard L."/>
            <person name="Lin J."/>
            <person name="Lipzen A."/>
            <person name="Kuo A."/>
            <person name="Riley R."/>
            <person name="Mondo S."/>
            <person name="Labutti K."/>
            <person name="Haridas S."/>
            <person name="Pangalinan J."/>
            <person name="Salamov A.A."/>
            <person name="Simmons B.A."/>
            <person name="Magnuson J.K."/>
            <person name="Chen J."/>
            <person name="Drula E."/>
            <person name="Henrissat B."/>
            <person name="Wiebenga A."/>
            <person name="Lubbers R.J."/>
            <person name="Gomes A.C."/>
            <person name="Makela M.R."/>
            <person name="Stajich J."/>
            <person name="Grigoriev I.V."/>
            <person name="Mortensen U.H."/>
            <person name="De Vries R.P."/>
            <person name="Baker S.E."/>
            <person name="Andersen M.R."/>
        </authorList>
    </citation>
    <scope>NUCLEOTIDE SEQUENCE [LARGE SCALE GENOMIC DNA]</scope>
    <source>
        <strain evidence="3 4">CBS 209.92</strain>
    </source>
</reference>
<protein>
    <recommendedName>
        <fullName evidence="5">NAD(P)-binding protein</fullName>
    </recommendedName>
</protein>
<evidence type="ECO:0000256" key="1">
    <source>
        <dbReference type="ARBA" id="ARBA00006484"/>
    </source>
</evidence>
<dbReference type="InterPro" id="IPR036291">
    <property type="entry name" value="NAD(P)-bd_dom_sf"/>
</dbReference>
<organism evidence="3 4">
    <name type="scientific">Aspergillus keveii</name>
    <dbReference type="NCBI Taxonomy" id="714993"/>
    <lineage>
        <taxon>Eukaryota</taxon>
        <taxon>Fungi</taxon>
        <taxon>Dikarya</taxon>
        <taxon>Ascomycota</taxon>
        <taxon>Pezizomycotina</taxon>
        <taxon>Eurotiomycetes</taxon>
        <taxon>Eurotiomycetidae</taxon>
        <taxon>Eurotiales</taxon>
        <taxon>Aspergillaceae</taxon>
        <taxon>Aspergillus</taxon>
        <taxon>Aspergillus subgen. Nidulantes</taxon>
    </lineage>
</organism>
<dbReference type="PANTHER" id="PTHR43157">
    <property type="entry name" value="PHOSPHATIDYLINOSITOL-GLYCAN BIOSYNTHESIS CLASS F PROTEIN-RELATED"/>
    <property type="match status" value="1"/>
</dbReference>
<evidence type="ECO:0000256" key="2">
    <source>
        <dbReference type="ARBA" id="ARBA00023002"/>
    </source>
</evidence>
<proteinExistence type="inferred from homology"/>
<dbReference type="InterPro" id="IPR002347">
    <property type="entry name" value="SDR_fam"/>
</dbReference>
<dbReference type="EMBL" id="JBFTWV010000027">
    <property type="protein sequence ID" value="KAL2796384.1"/>
    <property type="molecule type" value="Genomic_DNA"/>
</dbReference>
<keyword evidence="4" id="KW-1185">Reference proteome</keyword>
<keyword evidence="2" id="KW-0560">Oxidoreductase</keyword>
<comment type="similarity">
    <text evidence="1">Belongs to the short-chain dehydrogenases/reductases (SDR) family.</text>
</comment>
<dbReference type="PRINTS" id="PR00081">
    <property type="entry name" value="GDHRDH"/>
</dbReference>
<dbReference type="Pfam" id="PF00106">
    <property type="entry name" value="adh_short"/>
    <property type="match status" value="1"/>
</dbReference>
<evidence type="ECO:0000313" key="3">
    <source>
        <dbReference type="EMBL" id="KAL2796384.1"/>
    </source>
</evidence>
<dbReference type="SUPFAM" id="SSF51735">
    <property type="entry name" value="NAD(P)-binding Rossmann-fold domains"/>
    <property type="match status" value="1"/>
</dbReference>
<gene>
    <name evidence="3" type="ORF">BJX66DRAFT_349869</name>
</gene>
<name>A0ABR4GBI2_9EURO</name>
<sequence length="355" mass="39447">MCPFFSSPLPLPPPNSLQGRTLLITGANTGLGFATAQHALALGASTLILAVRSTSKGLEAKTQLLSTPDLVEKEKKGEISVHVWELDLESFDSVKNFIAKIKRYVHEEDGRLDAAVLNAGLASVQWKVTGDGWERSLQVNVLSTAWLALEMMPLLLRSRTKDTSKDKARYKQEGNSDWKPHLTILASDIHKTARFTERDSENILKALNNRDTWAKSQKLAGPTERYAVTKLLDIYITREIARLVPRDEHGEPSVIVNCVAPGFCKSNLLSREEGVSCVIKVVQWLTARSVEEGSKTVIDAVVREVESHGGWVEDLVVRDPGKIVTGPGMERVQQKVWGEVFDVLRRDEPGLRTEY</sequence>